<reference evidence="2 3" key="1">
    <citation type="submission" date="2022-01" db="EMBL/GenBank/DDBJ databases">
        <title>A chromosomal length assembly of Cordylochernes scorpioides.</title>
        <authorList>
            <person name="Zeh D."/>
            <person name="Zeh J."/>
        </authorList>
    </citation>
    <scope>NUCLEOTIDE SEQUENCE [LARGE SCALE GENOMIC DNA]</scope>
    <source>
        <strain evidence="2">IN4F17</strain>
        <tissue evidence="2">Whole Body</tissue>
    </source>
</reference>
<keyword evidence="3" id="KW-1185">Reference proteome</keyword>
<gene>
    <name evidence="2" type="ORF">LAZ67_20000642</name>
</gene>
<dbReference type="EMBL" id="CP092882">
    <property type="protein sequence ID" value="UYV81279.1"/>
    <property type="molecule type" value="Genomic_DNA"/>
</dbReference>
<evidence type="ECO:0000256" key="1">
    <source>
        <dbReference type="SAM" id="MobiDB-lite"/>
    </source>
</evidence>
<proteinExistence type="predicted"/>
<feature type="region of interest" description="Disordered" evidence="1">
    <location>
        <begin position="101"/>
        <end position="120"/>
    </location>
</feature>
<dbReference type="Proteomes" id="UP001235939">
    <property type="component" value="Chromosome 20"/>
</dbReference>
<dbReference type="PANTHER" id="PTHR22955:SF65">
    <property type="entry name" value="INTEGRASE CATALYTIC DOMAIN-CONTAINING PROTEIN"/>
    <property type="match status" value="1"/>
</dbReference>
<evidence type="ECO:0000313" key="3">
    <source>
        <dbReference type="Proteomes" id="UP001235939"/>
    </source>
</evidence>
<dbReference type="PANTHER" id="PTHR22955">
    <property type="entry name" value="RETROTRANSPOSON"/>
    <property type="match status" value="1"/>
</dbReference>
<accession>A0ABY6LKA1</accession>
<organism evidence="2 3">
    <name type="scientific">Cordylochernes scorpioides</name>
    <dbReference type="NCBI Taxonomy" id="51811"/>
    <lineage>
        <taxon>Eukaryota</taxon>
        <taxon>Metazoa</taxon>
        <taxon>Ecdysozoa</taxon>
        <taxon>Arthropoda</taxon>
        <taxon>Chelicerata</taxon>
        <taxon>Arachnida</taxon>
        <taxon>Pseudoscorpiones</taxon>
        <taxon>Cheliferoidea</taxon>
        <taxon>Chernetidae</taxon>
        <taxon>Cordylochernes</taxon>
    </lineage>
</organism>
<name>A0ABY6LKA1_9ARAC</name>
<sequence length="120" mass="14047">MNKVEGRGYDILQKTTKRTGACWETVEREVFWSDSKTVLAWIRSEAGRYKEFMANRVSKIQETTKGTDWRWVSTSENPADIATRFVKQRFHLNLRTCETLGQNSSKDQKRSDARKQKPKT</sequence>
<evidence type="ECO:0000313" key="2">
    <source>
        <dbReference type="EMBL" id="UYV81279.1"/>
    </source>
</evidence>
<feature type="compositionally biased region" description="Basic and acidic residues" evidence="1">
    <location>
        <begin position="106"/>
        <end position="120"/>
    </location>
</feature>
<protein>
    <submittedName>
        <fullName evidence="2">Uncharacterized protein</fullName>
    </submittedName>
</protein>